<evidence type="ECO:0000256" key="1">
    <source>
        <dbReference type="SAM" id="Phobius"/>
    </source>
</evidence>
<feature type="transmembrane region" description="Helical" evidence="1">
    <location>
        <begin position="129"/>
        <end position="148"/>
    </location>
</feature>
<evidence type="ECO:0008006" key="4">
    <source>
        <dbReference type="Google" id="ProtNLM"/>
    </source>
</evidence>
<keyword evidence="1" id="KW-1133">Transmembrane helix</keyword>
<sequence>MEDTSWDQRIQALTHIILNPTTKPTFDSQIFISNQVPCYLNWDYPPILYTEYSTNTFLSVHLKWAISVFLKRVSRFGAPETSWRSKCPYQQPPPLILAKGVEEAQWGDEQRRLYVRKRFKKRRHFGSDVHPLIPFIVPNLLLFSLLLWNPFPIEGSDS</sequence>
<keyword evidence="1" id="KW-0472">Membrane</keyword>
<organism evidence="2 3">
    <name type="scientific">Anisodus tanguticus</name>
    <dbReference type="NCBI Taxonomy" id="243964"/>
    <lineage>
        <taxon>Eukaryota</taxon>
        <taxon>Viridiplantae</taxon>
        <taxon>Streptophyta</taxon>
        <taxon>Embryophyta</taxon>
        <taxon>Tracheophyta</taxon>
        <taxon>Spermatophyta</taxon>
        <taxon>Magnoliopsida</taxon>
        <taxon>eudicotyledons</taxon>
        <taxon>Gunneridae</taxon>
        <taxon>Pentapetalae</taxon>
        <taxon>asterids</taxon>
        <taxon>lamiids</taxon>
        <taxon>Solanales</taxon>
        <taxon>Solanaceae</taxon>
        <taxon>Solanoideae</taxon>
        <taxon>Hyoscyameae</taxon>
        <taxon>Anisodus</taxon>
    </lineage>
</organism>
<proteinExistence type="predicted"/>
<dbReference type="Proteomes" id="UP001291623">
    <property type="component" value="Unassembled WGS sequence"/>
</dbReference>
<dbReference type="PANTHER" id="PTHR38364">
    <property type="entry name" value="OSJNBA0022H21.9 PROTEIN"/>
    <property type="match status" value="1"/>
</dbReference>
<accession>A0AAE1RAD5</accession>
<dbReference type="PANTHER" id="PTHR38364:SF1">
    <property type="entry name" value="OS04G0475300 PROTEIN"/>
    <property type="match status" value="1"/>
</dbReference>
<dbReference type="EMBL" id="JAVYJV010000018">
    <property type="protein sequence ID" value="KAK4347187.1"/>
    <property type="molecule type" value="Genomic_DNA"/>
</dbReference>
<reference evidence="2" key="1">
    <citation type="submission" date="2023-12" db="EMBL/GenBank/DDBJ databases">
        <title>Genome assembly of Anisodus tanguticus.</title>
        <authorList>
            <person name="Wang Y.-J."/>
        </authorList>
    </citation>
    <scope>NUCLEOTIDE SEQUENCE</scope>
    <source>
        <strain evidence="2">KB-2021</strain>
        <tissue evidence="2">Leaf</tissue>
    </source>
</reference>
<evidence type="ECO:0000313" key="2">
    <source>
        <dbReference type="EMBL" id="KAK4347187.1"/>
    </source>
</evidence>
<name>A0AAE1RAD5_9SOLA</name>
<dbReference type="AlphaFoldDB" id="A0AAE1RAD5"/>
<keyword evidence="3" id="KW-1185">Reference proteome</keyword>
<evidence type="ECO:0000313" key="3">
    <source>
        <dbReference type="Proteomes" id="UP001291623"/>
    </source>
</evidence>
<protein>
    <recommendedName>
        <fullName evidence="4">Transmembrane protein</fullName>
    </recommendedName>
</protein>
<comment type="caution">
    <text evidence="2">The sequence shown here is derived from an EMBL/GenBank/DDBJ whole genome shotgun (WGS) entry which is preliminary data.</text>
</comment>
<gene>
    <name evidence="2" type="ORF">RND71_033526</name>
</gene>
<keyword evidence="1" id="KW-0812">Transmembrane</keyword>